<reference evidence="1" key="2">
    <citation type="submission" date="2015-06" db="UniProtKB">
        <authorList>
            <consortium name="EnsemblProtists"/>
        </authorList>
    </citation>
    <scope>IDENTIFICATION</scope>
    <source>
        <strain evidence="1">Pr102</strain>
    </source>
</reference>
<proteinExistence type="predicted"/>
<protein>
    <submittedName>
        <fullName evidence="1">Uncharacterized protein</fullName>
    </submittedName>
</protein>
<sequence>MATKRAAPSASPTVKTPVKKARVLSKDQAQLLTRFSGVNQELADAHPRVLAQLKDESAKGYEPFEPWLFQKLAETPALANWKALCRCPDAFELLLNHVDRVSWDQVVLCAGLETQFVTHLKFHHQTRRQVCRYKAALPFLLRHPQVDWCVLSGRKWALELVQQHLDRADWSKLSSHDWAMDVLKQHPDKVWWEVVSEQAWAVPLLEMYPDRVHWPQTSWYKFSYPLVDKFPDRADWHRLSTLEWAIPLIEKFPTHAKWNVIVSQPWARKLAERSPDIVDWRAFSSCSWALQYLKERPDQVNWDTLSCKRWAISMLREHPGRVVWSQLIHQGHWILPLIKKYPEHVDWSRMPRKDWALHLVLEHLEPAKVDTFVANLNWNQLSSNKLALPLLRQLPERANWGILSAQKWALPLLRQHPDRVNWNVVVRYGPWALPLLKKFPERVNWKEASKFGWALPLVLEHIDRLGTTSDAFLDGLNWSALSHMQDAFQILRQYPDRADWGTISEQHWAISLLELYPRRIVWKRTLRMHWSKDFVLQHFDEVDWYDIATTTNFLNDHHRSYWVLNYVRQNVDRQLHHQFMFYLAPSRQRYSYARFKELRGDWLRKELSEFIYHPARVQRWIERNPDRGIEEM</sequence>
<dbReference type="eggNOG" id="ENOG502SXH7">
    <property type="taxonomic scope" value="Eukaryota"/>
</dbReference>
<evidence type="ECO:0000313" key="1">
    <source>
        <dbReference type="EnsemblProtists" id="Phyra86091"/>
    </source>
</evidence>
<dbReference type="VEuPathDB" id="FungiDB:KRP23_14878"/>
<dbReference type="Proteomes" id="UP000005238">
    <property type="component" value="Unassembled WGS sequence"/>
</dbReference>
<accession>H3H602</accession>
<name>H3H602_PHYRM</name>
<reference evidence="2" key="1">
    <citation type="journal article" date="2006" name="Science">
        <title>Phytophthora genome sequences uncover evolutionary origins and mechanisms of pathogenesis.</title>
        <authorList>
            <person name="Tyler B.M."/>
            <person name="Tripathy S."/>
            <person name="Zhang X."/>
            <person name="Dehal P."/>
            <person name="Jiang R.H."/>
            <person name="Aerts A."/>
            <person name="Arredondo F.D."/>
            <person name="Baxter L."/>
            <person name="Bensasson D."/>
            <person name="Beynon J.L."/>
            <person name="Chapman J."/>
            <person name="Damasceno C.M."/>
            <person name="Dorrance A.E."/>
            <person name="Dou D."/>
            <person name="Dickerman A.W."/>
            <person name="Dubchak I.L."/>
            <person name="Garbelotto M."/>
            <person name="Gijzen M."/>
            <person name="Gordon S.G."/>
            <person name="Govers F."/>
            <person name="Grunwald N.J."/>
            <person name="Huang W."/>
            <person name="Ivors K.L."/>
            <person name="Jones R.W."/>
            <person name="Kamoun S."/>
            <person name="Krampis K."/>
            <person name="Lamour K.H."/>
            <person name="Lee M.K."/>
            <person name="McDonald W.H."/>
            <person name="Medina M."/>
            <person name="Meijer H.J."/>
            <person name="Nordberg E.K."/>
            <person name="Maclean D.J."/>
            <person name="Ospina-Giraldo M.D."/>
            <person name="Morris P.F."/>
            <person name="Phuntumart V."/>
            <person name="Putnam N.H."/>
            <person name="Rash S."/>
            <person name="Rose J.K."/>
            <person name="Sakihama Y."/>
            <person name="Salamov A.A."/>
            <person name="Savidor A."/>
            <person name="Scheuring C.F."/>
            <person name="Smith B.M."/>
            <person name="Sobral B.W."/>
            <person name="Terry A."/>
            <person name="Torto-Alalibo T.A."/>
            <person name="Win J."/>
            <person name="Xu Z."/>
            <person name="Zhang H."/>
            <person name="Grigoriev I.V."/>
            <person name="Rokhsar D.S."/>
            <person name="Boore J.L."/>
        </authorList>
    </citation>
    <scope>NUCLEOTIDE SEQUENCE [LARGE SCALE GENOMIC DNA]</scope>
    <source>
        <strain evidence="2">Pr102</strain>
    </source>
</reference>
<dbReference type="HOGENOM" id="CLU_433130_0_0_1"/>
<keyword evidence="2" id="KW-1185">Reference proteome</keyword>
<dbReference type="VEuPathDB" id="FungiDB:KRP22_8918"/>
<evidence type="ECO:0000313" key="2">
    <source>
        <dbReference type="Proteomes" id="UP000005238"/>
    </source>
</evidence>
<dbReference type="EnsemblProtists" id="Phyra86091">
    <property type="protein sequence ID" value="Phyra86091"/>
    <property type="gene ID" value="Phyra86091"/>
</dbReference>
<dbReference type="InParanoid" id="H3H602"/>
<dbReference type="AlphaFoldDB" id="H3H602"/>
<dbReference type="EMBL" id="DS566451">
    <property type="status" value="NOT_ANNOTATED_CDS"/>
    <property type="molecule type" value="Genomic_DNA"/>
</dbReference>
<organism evidence="1 2">
    <name type="scientific">Phytophthora ramorum</name>
    <name type="common">Sudden oak death agent</name>
    <dbReference type="NCBI Taxonomy" id="164328"/>
    <lineage>
        <taxon>Eukaryota</taxon>
        <taxon>Sar</taxon>
        <taxon>Stramenopiles</taxon>
        <taxon>Oomycota</taxon>
        <taxon>Peronosporomycetes</taxon>
        <taxon>Peronosporales</taxon>
        <taxon>Peronosporaceae</taxon>
        <taxon>Phytophthora</taxon>
    </lineage>
</organism>